<dbReference type="EMBL" id="BIFS01000001">
    <property type="protein sequence ID" value="GCE19880.1"/>
    <property type="molecule type" value="Genomic_DNA"/>
</dbReference>
<reference evidence="5" key="1">
    <citation type="submission" date="2018-12" db="EMBL/GenBank/DDBJ databases">
        <title>Tengunoibacter tsumagoiensis gen. nov., sp. nov., Dictyobacter kobayashii sp. nov., D. alpinus sp. nov., and D. joshuensis sp. nov. and description of Dictyobacteraceae fam. nov. within the order Ktedonobacterales isolated from Tengu-no-mugimeshi.</title>
        <authorList>
            <person name="Wang C.M."/>
            <person name="Zheng Y."/>
            <person name="Sakai Y."/>
            <person name="Toyoda A."/>
            <person name="Minakuchi Y."/>
            <person name="Abe K."/>
            <person name="Yokota A."/>
            <person name="Yabe S."/>
        </authorList>
    </citation>
    <scope>NUCLEOTIDE SEQUENCE [LARGE SCALE GENOMIC DNA]</scope>
    <source>
        <strain evidence="5">Uno11</strain>
    </source>
</reference>
<comment type="caution">
    <text evidence="4">The sequence shown here is derived from an EMBL/GenBank/DDBJ whole genome shotgun (WGS) entry which is preliminary data.</text>
</comment>
<dbReference type="Gene3D" id="1.10.3020.10">
    <property type="entry name" value="alpha-amino acid ester hydrolase ( Helical cap domain)"/>
    <property type="match status" value="1"/>
</dbReference>
<dbReference type="Pfam" id="PF02129">
    <property type="entry name" value="Peptidase_S15"/>
    <property type="match status" value="1"/>
</dbReference>
<evidence type="ECO:0000256" key="2">
    <source>
        <dbReference type="SAM" id="MobiDB-lite"/>
    </source>
</evidence>
<dbReference type="RefSeq" id="WP_126551670.1">
    <property type="nucleotide sequence ID" value="NZ_BIFS01000001.1"/>
</dbReference>
<sequence length="592" mass="65604">MSVQSGLSVTIEFDVPAQMRDGVTLRANIYRPAGEGQWPVLLTRLPYGKDLPGAAGVLDAVQAARRGYVVIVQDTRGRFASEGEWSPMRNEALDGVDTIAWAAQLPYSTGEVGMFGASYFGFTQWSAAVHQPPALKTLVPYITWNDPLNGVTFRGGALEFGTTASWQLAMGANVLMRRQLLERDPAQLGIDLYTWAKAIDSLGSEGYWHLPLKEFAPLKYKDIAPAFYEVFDEPMSRELTEPMTILGKHAQVTVPTFNIGGWYDIFLQDTLENFRIMHQEGSTPEAQQSKLLIGPWTHGGSSNPVGEKNFGFAAMPGLINLQSDIMSMQLRWFDHFLKGQDTGMLFEAPIKLFVMGANIWRDEHEWPLARAVETRYYLHSAGQANTLDGDGLLSPDVPESEQPDTYNYDPANPVMTRGGALLMTPEFPGGVFDQRPTEQRSDVLVYTTPVLTQDIEVTGPILVHLWATSSAVDTDFVARLVDVYPDGYAQNLTDGIVRARYRDFAAGAEPTLIEPGQAYEYVIDLWATSNVFKQGHRIRLDITSSNFPRWDRNPNTGHDFGADSELAIAQQTILHDAAHPSFVALPIIPLAE</sequence>
<proteinExistence type="predicted"/>
<dbReference type="InterPro" id="IPR050585">
    <property type="entry name" value="Xaa-Pro_dipeptidyl-ppase/CocE"/>
</dbReference>
<dbReference type="Proteomes" id="UP000287188">
    <property type="component" value="Unassembled WGS sequence"/>
</dbReference>
<evidence type="ECO:0000259" key="3">
    <source>
        <dbReference type="SMART" id="SM00939"/>
    </source>
</evidence>
<dbReference type="SUPFAM" id="SSF49785">
    <property type="entry name" value="Galactose-binding domain-like"/>
    <property type="match status" value="1"/>
</dbReference>
<organism evidence="4 5">
    <name type="scientific">Dictyobacter kobayashii</name>
    <dbReference type="NCBI Taxonomy" id="2014872"/>
    <lineage>
        <taxon>Bacteria</taxon>
        <taxon>Bacillati</taxon>
        <taxon>Chloroflexota</taxon>
        <taxon>Ktedonobacteria</taxon>
        <taxon>Ktedonobacterales</taxon>
        <taxon>Dictyobacteraceae</taxon>
        <taxon>Dictyobacter</taxon>
    </lineage>
</organism>
<accession>A0A402ALK2</accession>
<keyword evidence="1" id="KW-0378">Hydrolase</keyword>
<dbReference type="SUPFAM" id="SSF53474">
    <property type="entry name" value="alpha/beta-Hydrolases"/>
    <property type="match status" value="1"/>
</dbReference>
<dbReference type="OrthoDB" id="319764at2"/>
<dbReference type="InterPro" id="IPR000383">
    <property type="entry name" value="Xaa-Pro-like_dom"/>
</dbReference>
<dbReference type="InterPro" id="IPR008979">
    <property type="entry name" value="Galactose-bd-like_sf"/>
</dbReference>
<dbReference type="PANTHER" id="PTHR43056">
    <property type="entry name" value="PEPTIDASE S9 PROLYL OLIGOPEPTIDASE"/>
    <property type="match status" value="1"/>
</dbReference>
<gene>
    <name evidence="4" type="ORF">KDK_36800</name>
</gene>
<feature type="domain" description="Xaa-Pro dipeptidyl-peptidase C-terminal" evidence="3">
    <location>
        <begin position="330"/>
        <end position="584"/>
    </location>
</feature>
<name>A0A402ALK2_9CHLR</name>
<dbReference type="GO" id="GO:0008239">
    <property type="term" value="F:dipeptidyl-peptidase activity"/>
    <property type="evidence" value="ECO:0007669"/>
    <property type="project" value="InterPro"/>
</dbReference>
<evidence type="ECO:0000313" key="4">
    <source>
        <dbReference type="EMBL" id="GCE19880.1"/>
    </source>
</evidence>
<keyword evidence="5" id="KW-1185">Reference proteome</keyword>
<dbReference type="InterPro" id="IPR013736">
    <property type="entry name" value="Xaa-Pro_dipept_C"/>
</dbReference>
<dbReference type="Gene3D" id="3.40.50.1820">
    <property type="entry name" value="alpha/beta hydrolase"/>
    <property type="match status" value="1"/>
</dbReference>
<dbReference type="InterPro" id="IPR005674">
    <property type="entry name" value="CocE/Ser_esterase"/>
</dbReference>
<dbReference type="Gene3D" id="2.60.120.260">
    <property type="entry name" value="Galactose-binding domain-like"/>
    <property type="match status" value="1"/>
</dbReference>
<dbReference type="Pfam" id="PF08530">
    <property type="entry name" value="PepX_C"/>
    <property type="match status" value="1"/>
</dbReference>
<dbReference type="SMART" id="SM00939">
    <property type="entry name" value="PepX_C"/>
    <property type="match status" value="1"/>
</dbReference>
<protein>
    <submittedName>
        <fullName evidence="4">X-Pro dipeptidyl-peptidase</fullName>
    </submittedName>
</protein>
<dbReference type="NCBIfam" id="TIGR00976">
    <property type="entry name" value="CocE_NonD"/>
    <property type="match status" value="1"/>
</dbReference>
<dbReference type="PANTHER" id="PTHR43056:SF10">
    <property type="entry name" value="COCE_NOND FAMILY, PUTATIVE (AFU_ORTHOLOGUE AFUA_7G00600)-RELATED"/>
    <property type="match status" value="1"/>
</dbReference>
<evidence type="ECO:0000313" key="5">
    <source>
        <dbReference type="Proteomes" id="UP000287188"/>
    </source>
</evidence>
<evidence type="ECO:0000256" key="1">
    <source>
        <dbReference type="ARBA" id="ARBA00022801"/>
    </source>
</evidence>
<dbReference type="InterPro" id="IPR029058">
    <property type="entry name" value="AB_hydrolase_fold"/>
</dbReference>
<feature type="region of interest" description="Disordered" evidence="2">
    <location>
        <begin position="388"/>
        <end position="409"/>
    </location>
</feature>
<dbReference type="AlphaFoldDB" id="A0A402ALK2"/>